<dbReference type="InterPro" id="IPR036061">
    <property type="entry name" value="CheW-like_dom_sf"/>
</dbReference>
<reference evidence="2 3" key="1">
    <citation type="submission" date="2020-06" db="EMBL/GenBank/DDBJ databases">
        <title>Interaction of electrochemicaly active bacteria, Geobacter bremensis R4 on different carbon anode.</title>
        <authorList>
            <person name="Meng L."/>
            <person name="Yoshida N."/>
        </authorList>
    </citation>
    <scope>NUCLEOTIDE SEQUENCE [LARGE SCALE GENOMIC DNA]</scope>
    <source>
        <strain evidence="2 3">R4</strain>
    </source>
</reference>
<name>A0A6S6M6U9_9BACT</name>
<dbReference type="GO" id="GO:0005829">
    <property type="term" value="C:cytosol"/>
    <property type="evidence" value="ECO:0007669"/>
    <property type="project" value="TreeGrafter"/>
</dbReference>
<evidence type="ECO:0000313" key="2">
    <source>
        <dbReference type="EMBL" id="BCG47105.1"/>
    </source>
</evidence>
<evidence type="ECO:0000259" key="1">
    <source>
        <dbReference type="PROSITE" id="PS50851"/>
    </source>
</evidence>
<organism evidence="2 3">
    <name type="scientific">Citrifermentans bremense</name>
    <dbReference type="NCBI Taxonomy" id="60035"/>
    <lineage>
        <taxon>Bacteria</taxon>
        <taxon>Pseudomonadati</taxon>
        <taxon>Thermodesulfobacteriota</taxon>
        <taxon>Desulfuromonadia</taxon>
        <taxon>Geobacterales</taxon>
        <taxon>Geobacteraceae</taxon>
        <taxon>Citrifermentans</taxon>
    </lineage>
</organism>
<feature type="domain" description="CheW-like" evidence="1">
    <location>
        <begin position="10"/>
        <end position="148"/>
    </location>
</feature>
<dbReference type="Pfam" id="PF01584">
    <property type="entry name" value="CheW"/>
    <property type="match status" value="1"/>
</dbReference>
<proteinExistence type="predicted"/>
<evidence type="ECO:0000313" key="3">
    <source>
        <dbReference type="Proteomes" id="UP000515472"/>
    </source>
</evidence>
<dbReference type="AlphaFoldDB" id="A0A6S6M6U9"/>
<dbReference type="GO" id="GO:0006935">
    <property type="term" value="P:chemotaxis"/>
    <property type="evidence" value="ECO:0007669"/>
    <property type="project" value="InterPro"/>
</dbReference>
<dbReference type="InterPro" id="IPR002545">
    <property type="entry name" value="CheW-lke_dom"/>
</dbReference>
<sequence>MLLMEETIDPTHLLIFALDGQRYALPLAAVDRVVRAAALTPLPKAPEIVLGVLDLQGEIIPVINLRKRFRLPERPIGCDDQFLVARTAKFPVALAVDSTHEVVRLSPEAVVKPEAIVPGTGHLCGVTRHADGLVLIHDLDTLLFPDEELQIAEALA</sequence>
<dbReference type="KEGG" id="gbn:GEOBRER4_18550"/>
<dbReference type="Gene3D" id="2.30.30.40">
    <property type="entry name" value="SH3 Domains"/>
    <property type="match status" value="1"/>
</dbReference>
<dbReference type="Gene3D" id="2.40.50.180">
    <property type="entry name" value="CheA-289, Domain 4"/>
    <property type="match status" value="1"/>
</dbReference>
<dbReference type="InterPro" id="IPR039315">
    <property type="entry name" value="CheW"/>
</dbReference>
<keyword evidence="3" id="KW-1185">Reference proteome</keyword>
<dbReference type="EMBL" id="AP023213">
    <property type="protein sequence ID" value="BCG47105.1"/>
    <property type="molecule type" value="Genomic_DNA"/>
</dbReference>
<dbReference type="Proteomes" id="UP000515472">
    <property type="component" value="Chromosome"/>
</dbReference>
<gene>
    <name evidence="2" type="ORF">GEOBRER4_18550</name>
</gene>
<dbReference type="SUPFAM" id="SSF50341">
    <property type="entry name" value="CheW-like"/>
    <property type="match status" value="1"/>
</dbReference>
<dbReference type="GO" id="GO:0007165">
    <property type="term" value="P:signal transduction"/>
    <property type="evidence" value="ECO:0007669"/>
    <property type="project" value="InterPro"/>
</dbReference>
<dbReference type="SMART" id="SM00260">
    <property type="entry name" value="CheW"/>
    <property type="match status" value="1"/>
</dbReference>
<dbReference type="PANTHER" id="PTHR22617:SF23">
    <property type="entry name" value="CHEMOTAXIS PROTEIN CHEW"/>
    <property type="match status" value="1"/>
</dbReference>
<accession>A0A6S6M6U9</accession>
<dbReference type="PROSITE" id="PS50851">
    <property type="entry name" value="CHEW"/>
    <property type="match status" value="1"/>
</dbReference>
<protein>
    <submittedName>
        <fullName evidence="2">Chemotaxis protein CheW</fullName>
    </submittedName>
</protein>
<dbReference type="PANTHER" id="PTHR22617">
    <property type="entry name" value="CHEMOTAXIS SENSOR HISTIDINE KINASE-RELATED"/>
    <property type="match status" value="1"/>
</dbReference>